<proteinExistence type="predicted"/>
<feature type="compositionally biased region" description="Low complexity" evidence="1">
    <location>
        <begin position="113"/>
        <end position="128"/>
    </location>
</feature>
<evidence type="ECO:0000313" key="3">
    <source>
        <dbReference type="EnsemblMetazoa" id="HelroP184610"/>
    </source>
</evidence>
<dbReference type="Proteomes" id="UP000015101">
    <property type="component" value="Unassembled WGS sequence"/>
</dbReference>
<dbReference type="EnsemblMetazoa" id="HelroT184610">
    <property type="protein sequence ID" value="HelroP184610"/>
    <property type="gene ID" value="HelroG184610"/>
</dbReference>
<dbReference type="InParanoid" id="T1FLL0"/>
<dbReference type="GeneID" id="20209709"/>
<organism evidence="3 4">
    <name type="scientific">Helobdella robusta</name>
    <name type="common">Californian leech</name>
    <dbReference type="NCBI Taxonomy" id="6412"/>
    <lineage>
        <taxon>Eukaryota</taxon>
        <taxon>Metazoa</taxon>
        <taxon>Spiralia</taxon>
        <taxon>Lophotrochozoa</taxon>
        <taxon>Annelida</taxon>
        <taxon>Clitellata</taxon>
        <taxon>Hirudinea</taxon>
        <taxon>Rhynchobdellida</taxon>
        <taxon>Glossiphoniidae</taxon>
        <taxon>Helobdella</taxon>
    </lineage>
</organism>
<dbReference type="AlphaFoldDB" id="T1FLL0"/>
<reference evidence="4" key="1">
    <citation type="submission" date="2012-12" db="EMBL/GenBank/DDBJ databases">
        <authorList>
            <person name="Hellsten U."/>
            <person name="Grimwood J."/>
            <person name="Chapman J.A."/>
            <person name="Shapiro H."/>
            <person name="Aerts A."/>
            <person name="Otillar R.P."/>
            <person name="Terry A.Y."/>
            <person name="Boore J.L."/>
            <person name="Simakov O."/>
            <person name="Marletaz F."/>
            <person name="Cho S.-J."/>
            <person name="Edsinger-Gonzales E."/>
            <person name="Havlak P."/>
            <person name="Kuo D.-H."/>
            <person name="Larsson T."/>
            <person name="Lv J."/>
            <person name="Arendt D."/>
            <person name="Savage R."/>
            <person name="Osoegawa K."/>
            <person name="de Jong P."/>
            <person name="Lindberg D.R."/>
            <person name="Seaver E.C."/>
            <person name="Weisblat D.A."/>
            <person name="Putnam N.H."/>
            <person name="Grigoriev I.V."/>
            <person name="Rokhsar D.S."/>
        </authorList>
    </citation>
    <scope>NUCLEOTIDE SEQUENCE</scope>
</reference>
<gene>
    <name evidence="3" type="primary">20209709</name>
    <name evidence="2" type="ORF">HELRODRAFT_184610</name>
</gene>
<dbReference type="EMBL" id="AMQM01010992">
    <property type="status" value="NOT_ANNOTATED_CDS"/>
    <property type="molecule type" value="Genomic_DNA"/>
</dbReference>
<evidence type="ECO:0000313" key="4">
    <source>
        <dbReference type="Proteomes" id="UP000015101"/>
    </source>
</evidence>
<dbReference type="CTD" id="20209709"/>
<protein>
    <submittedName>
        <fullName evidence="2 3">Uncharacterized protein</fullName>
    </submittedName>
</protein>
<reference evidence="2 4" key="2">
    <citation type="journal article" date="2013" name="Nature">
        <title>Insights into bilaterian evolution from three spiralian genomes.</title>
        <authorList>
            <person name="Simakov O."/>
            <person name="Marletaz F."/>
            <person name="Cho S.J."/>
            <person name="Edsinger-Gonzales E."/>
            <person name="Havlak P."/>
            <person name="Hellsten U."/>
            <person name="Kuo D.H."/>
            <person name="Larsson T."/>
            <person name="Lv J."/>
            <person name="Arendt D."/>
            <person name="Savage R."/>
            <person name="Osoegawa K."/>
            <person name="de Jong P."/>
            <person name="Grimwood J."/>
            <person name="Chapman J.A."/>
            <person name="Shapiro H."/>
            <person name="Aerts A."/>
            <person name="Otillar R.P."/>
            <person name="Terry A.Y."/>
            <person name="Boore J.L."/>
            <person name="Grigoriev I.V."/>
            <person name="Lindberg D.R."/>
            <person name="Seaver E.C."/>
            <person name="Weisblat D.A."/>
            <person name="Putnam N.H."/>
            <person name="Rokhsar D.S."/>
        </authorList>
    </citation>
    <scope>NUCLEOTIDE SEQUENCE</scope>
</reference>
<keyword evidence="4" id="KW-1185">Reference proteome</keyword>
<sequence>MFCMCLLEPKISTISIIDNSNLMKRLINEEKSLKNFIDELENNNKFDKNNNNYNNNNNNNYYDFNNIKINNNNNIDYDYDTDANDNVKKNSENDNLETNNDNNNNFETGDEMNNGNGHKNSNNFNNYDDNNERNKNMDDVSDIDTSEVKLAETKYSFEQIQRNIEFLKDARDIITTLREKLLAANN</sequence>
<name>T1FLL0_HELRO</name>
<dbReference type="RefSeq" id="XP_009013195.1">
    <property type="nucleotide sequence ID" value="XM_009014947.1"/>
</dbReference>
<feature type="region of interest" description="Disordered" evidence="1">
    <location>
        <begin position="82"/>
        <end position="139"/>
    </location>
</feature>
<dbReference type="HOGENOM" id="CLU_1455946_0_0_1"/>
<feature type="compositionally biased region" description="Low complexity" evidence="1">
    <location>
        <begin position="96"/>
        <end position="105"/>
    </location>
</feature>
<evidence type="ECO:0000313" key="2">
    <source>
        <dbReference type="EMBL" id="ESO08707.1"/>
    </source>
</evidence>
<reference evidence="3" key="3">
    <citation type="submission" date="2015-06" db="UniProtKB">
        <authorList>
            <consortium name="EnsemblMetazoa"/>
        </authorList>
    </citation>
    <scope>IDENTIFICATION</scope>
</reference>
<evidence type="ECO:0000256" key="1">
    <source>
        <dbReference type="SAM" id="MobiDB-lite"/>
    </source>
</evidence>
<dbReference type="EMBL" id="KB096041">
    <property type="protein sequence ID" value="ESO08707.1"/>
    <property type="molecule type" value="Genomic_DNA"/>
</dbReference>
<accession>T1FLL0</accession>
<dbReference type="KEGG" id="hro:HELRODRAFT_184610"/>
<dbReference type="EMBL" id="AMQM01010991">
    <property type="status" value="NOT_ANNOTATED_CDS"/>
    <property type="molecule type" value="Genomic_DNA"/>
</dbReference>